<reference evidence="3" key="1">
    <citation type="journal article" date="2019" name="Int. J. Syst. Evol. Microbiol.">
        <title>The Global Catalogue of Microorganisms (GCM) 10K type strain sequencing project: providing services to taxonomists for standard genome sequencing and annotation.</title>
        <authorList>
            <consortium name="The Broad Institute Genomics Platform"/>
            <consortium name="The Broad Institute Genome Sequencing Center for Infectious Disease"/>
            <person name="Wu L."/>
            <person name="Ma J."/>
        </authorList>
    </citation>
    <scope>NUCLEOTIDE SEQUENCE [LARGE SCALE GENOMIC DNA]</scope>
    <source>
        <strain evidence="3">CGMCC 4.7152</strain>
    </source>
</reference>
<protein>
    <submittedName>
        <fullName evidence="2">DegV family protein</fullName>
    </submittedName>
</protein>
<dbReference type="InterPro" id="IPR043168">
    <property type="entry name" value="DegV_C"/>
</dbReference>
<dbReference type="RefSeq" id="WP_380116949.1">
    <property type="nucleotide sequence ID" value="NZ_JBHSIU010000021.1"/>
</dbReference>
<dbReference type="PANTHER" id="PTHR33434:SF2">
    <property type="entry name" value="FATTY ACID-BINDING PROTEIN TM_1468"/>
    <property type="match status" value="1"/>
</dbReference>
<dbReference type="InterPro" id="IPR003797">
    <property type="entry name" value="DegV"/>
</dbReference>
<dbReference type="SUPFAM" id="SSF82549">
    <property type="entry name" value="DAK1/DegV-like"/>
    <property type="match status" value="1"/>
</dbReference>
<dbReference type="InterPro" id="IPR050270">
    <property type="entry name" value="DegV_domain_contain"/>
</dbReference>
<keyword evidence="3" id="KW-1185">Reference proteome</keyword>
<evidence type="ECO:0000313" key="3">
    <source>
        <dbReference type="Proteomes" id="UP001595912"/>
    </source>
</evidence>
<dbReference type="NCBIfam" id="TIGR00762">
    <property type="entry name" value="DegV"/>
    <property type="match status" value="1"/>
</dbReference>
<dbReference type="PROSITE" id="PS51482">
    <property type="entry name" value="DEGV"/>
    <property type="match status" value="1"/>
</dbReference>
<proteinExistence type="predicted"/>
<gene>
    <name evidence="2" type="ORF">ACFPIJ_21445</name>
</gene>
<keyword evidence="1" id="KW-0446">Lipid-binding</keyword>
<dbReference type="Proteomes" id="UP001595912">
    <property type="component" value="Unassembled WGS sequence"/>
</dbReference>
<sequence length="288" mass="29377">MTGPHPAVAVVTDSTACLPADLANDPVRRLTVVPLAVVVNGVPGLETIDVDSATVAEALNARRVAVTTSRPSPEAFTEVYRRLLAAGASAVLSVHLSAKLSGTYDAATLAAAEFDGAVSVVDTQSTGMGLGFPALAGAAAAASGAALPQVRQAALDAVDRTSTLFYVDTLEFLRRGGRIGAAAALLGTALSVKPILHTTDQGVVVREKVRTASRALARLVDMADEAAGSSVVDVAVHHLAAPERADALLTTLKERLGERLRGAYQTEVGAVVGAHVGPGMVAVVVHRT</sequence>
<dbReference type="Gene3D" id="3.40.50.10170">
    <property type="match status" value="1"/>
</dbReference>
<dbReference type="Gene3D" id="3.30.1180.10">
    <property type="match status" value="1"/>
</dbReference>
<comment type="caution">
    <text evidence="2">The sequence shown here is derived from an EMBL/GenBank/DDBJ whole genome shotgun (WGS) entry which is preliminary data.</text>
</comment>
<evidence type="ECO:0000313" key="2">
    <source>
        <dbReference type="EMBL" id="MFC5000393.1"/>
    </source>
</evidence>
<dbReference type="Pfam" id="PF02645">
    <property type="entry name" value="DegV"/>
    <property type="match status" value="1"/>
</dbReference>
<name>A0ABV9VZ04_9ACTN</name>
<dbReference type="EMBL" id="JBHSIU010000021">
    <property type="protein sequence ID" value="MFC5000393.1"/>
    <property type="molecule type" value="Genomic_DNA"/>
</dbReference>
<accession>A0ABV9VZ04</accession>
<evidence type="ECO:0000256" key="1">
    <source>
        <dbReference type="ARBA" id="ARBA00023121"/>
    </source>
</evidence>
<dbReference type="PANTHER" id="PTHR33434">
    <property type="entry name" value="DEGV DOMAIN-CONTAINING PROTEIN DR_1986-RELATED"/>
    <property type="match status" value="1"/>
</dbReference>
<organism evidence="2 3">
    <name type="scientific">Dactylosporangium cerinum</name>
    <dbReference type="NCBI Taxonomy" id="1434730"/>
    <lineage>
        <taxon>Bacteria</taxon>
        <taxon>Bacillati</taxon>
        <taxon>Actinomycetota</taxon>
        <taxon>Actinomycetes</taxon>
        <taxon>Micromonosporales</taxon>
        <taxon>Micromonosporaceae</taxon>
        <taxon>Dactylosporangium</taxon>
    </lineage>
</organism>